<reference evidence="1 2" key="1">
    <citation type="submission" date="2019-04" db="EMBL/GenBank/DDBJ databases">
        <title>Pedobacter sp. AR-2-6 sp. nov., isolated from Arctic soil.</title>
        <authorList>
            <person name="Dahal R.H."/>
            <person name="Kim D.-U."/>
        </authorList>
    </citation>
    <scope>NUCLEOTIDE SEQUENCE [LARGE SCALE GENOMIC DNA]</scope>
    <source>
        <strain evidence="1 2">AR-2-6</strain>
    </source>
</reference>
<evidence type="ECO:0000313" key="2">
    <source>
        <dbReference type="Proteomes" id="UP000310477"/>
    </source>
</evidence>
<organism evidence="1 2">
    <name type="scientific">Pedobacter cryotolerans</name>
    <dbReference type="NCBI Taxonomy" id="2571270"/>
    <lineage>
        <taxon>Bacteria</taxon>
        <taxon>Pseudomonadati</taxon>
        <taxon>Bacteroidota</taxon>
        <taxon>Sphingobacteriia</taxon>
        <taxon>Sphingobacteriales</taxon>
        <taxon>Sphingobacteriaceae</taxon>
        <taxon>Pedobacter</taxon>
    </lineage>
</organism>
<accession>A0A4U1CDQ6</accession>
<comment type="caution">
    <text evidence="1">The sequence shown here is derived from an EMBL/GenBank/DDBJ whole genome shotgun (WGS) entry which is preliminary data.</text>
</comment>
<dbReference type="Pfam" id="PF20420">
    <property type="entry name" value="DUF6702"/>
    <property type="match status" value="1"/>
</dbReference>
<sequence>MITFFSKLLLISFFLSIYSPSRLMNKSKHPLHVSTTEVNFNPKEKGLEISCRIFTDDFENILAKKFKTKTDLSKPSMQKAMDELIKKYIAAHLSFNVDGKVKKANYIGFEIDHEATNVYIEIADINSFKNLNVSNTILYDLFDDQMNILHVENGGFRKSVRVNYPTATQAVKF</sequence>
<proteinExistence type="predicted"/>
<gene>
    <name evidence="1" type="ORF">FA045_02380</name>
</gene>
<dbReference type="InterPro" id="IPR046525">
    <property type="entry name" value="DUF6702"/>
</dbReference>
<name>A0A4U1CDQ6_9SPHI</name>
<dbReference type="AlphaFoldDB" id="A0A4U1CDQ6"/>
<dbReference type="OrthoDB" id="5735516at2"/>
<dbReference type="Proteomes" id="UP000310477">
    <property type="component" value="Unassembled WGS sequence"/>
</dbReference>
<evidence type="ECO:0000313" key="1">
    <source>
        <dbReference type="EMBL" id="TKC03437.1"/>
    </source>
</evidence>
<dbReference type="RefSeq" id="WP_136874053.1">
    <property type="nucleotide sequence ID" value="NZ_SWBO01000001.1"/>
</dbReference>
<dbReference type="EMBL" id="SWBO01000001">
    <property type="protein sequence ID" value="TKC03437.1"/>
    <property type="molecule type" value="Genomic_DNA"/>
</dbReference>
<protein>
    <submittedName>
        <fullName evidence="1">Uncharacterized protein</fullName>
    </submittedName>
</protein>
<keyword evidence="2" id="KW-1185">Reference proteome</keyword>